<dbReference type="EMBL" id="PFAK01000009">
    <property type="protein sequence ID" value="PIR96522.1"/>
    <property type="molecule type" value="Genomic_DNA"/>
</dbReference>
<comment type="caution">
    <text evidence="2">The sequence shown here is derived from an EMBL/GenBank/DDBJ whole genome shotgun (WGS) entry which is preliminary data.</text>
</comment>
<evidence type="ECO:0000313" key="3">
    <source>
        <dbReference type="Proteomes" id="UP000230922"/>
    </source>
</evidence>
<dbReference type="InterPro" id="IPR005175">
    <property type="entry name" value="PPC_dom"/>
</dbReference>
<dbReference type="PANTHER" id="PTHR34988">
    <property type="entry name" value="PROTEIN, PUTATIVE-RELATED"/>
    <property type="match status" value="1"/>
</dbReference>
<dbReference type="PROSITE" id="PS51742">
    <property type="entry name" value="PPC"/>
    <property type="match status" value="1"/>
</dbReference>
<reference evidence="3" key="1">
    <citation type="submission" date="2017-09" db="EMBL/GenBank/DDBJ databases">
        <title>Depth-based differentiation of microbial function through sediment-hosted aquifers and enrichment of novel symbionts in the deep terrestrial subsurface.</title>
        <authorList>
            <person name="Probst A.J."/>
            <person name="Ladd B."/>
            <person name="Jarett J.K."/>
            <person name="Geller-Mcgrath D.E."/>
            <person name="Sieber C.M.K."/>
            <person name="Emerson J.B."/>
            <person name="Anantharaman K."/>
            <person name="Thomas B.C."/>
            <person name="Malmstrom R."/>
            <person name="Stieglmeier M."/>
            <person name="Klingl A."/>
            <person name="Woyke T."/>
            <person name="Ryan C.M."/>
            <person name="Banfield J.F."/>
        </authorList>
    </citation>
    <scope>NUCLEOTIDE SEQUENCE [LARGE SCALE GENOMIC DNA]</scope>
</reference>
<dbReference type="Pfam" id="PF03479">
    <property type="entry name" value="PCC"/>
    <property type="match status" value="1"/>
</dbReference>
<gene>
    <name evidence="2" type="ORF">COT92_00635</name>
</gene>
<accession>A0A2H0VBP2</accession>
<sequence>MKIILQDNRRYVLRFDKGDEVVSGIFKFMQEQQITACTFSGIGSALEVEFGYYNQHLKQYRKKPYVEEMEVVSLIGNGSIMEGKPAVHMHGIIGRLDFTLLGGHIFKLVTLATCEIFLIKLEGNLERKNNPEWNLNLLI</sequence>
<evidence type="ECO:0000313" key="2">
    <source>
        <dbReference type="EMBL" id="PIR96522.1"/>
    </source>
</evidence>
<dbReference type="Proteomes" id="UP000230922">
    <property type="component" value="Unassembled WGS sequence"/>
</dbReference>
<protein>
    <recommendedName>
        <fullName evidence="1">PPC domain-containing protein</fullName>
    </recommendedName>
</protein>
<name>A0A2H0VBP2_9BACT</name>
<evidence type="ECO:0000259" key="1">
    <source>
        <dbReference type="PROSITE" id="PS51742"/>
    </source>
</evidence>
<organism evidence="2 3">
    <name type="scientific">Candidatus Doudnabacteria bacterium CG10_big_fil_rev_8_21_14_0_10_42_18</name>
    <dbReference type="NCBI Taxonomy" id="1974552"/>
    <lineage>
        <taxon>Bacteria</taxon>
        <taxon>Candidatus Doudnaibacteriota</taxon>
    </lineage>
</organism>
<dbReference type="Gene3D" id="3.30.1330.80">
    <property type="entry name" value="Hypothetical protein, similar to alpha- acetolactate decarboxylase, domain 2"/>
    <property type="match status" value="1"/>
</dbReference>
<dbReference type="SUPFAM" id="SSF117856">
    <property type="entry name" value="AF0104/ALDC/Ptd012-like"/>
    <property type="match status" value="1"/>
</dbReference>
<dbReference type="PIRSF" id="PIRSF016702">
    <property type="entry name" value="DNA_bp_PD1"/>
    <property type="match status" value="1"/>
</dbReference>
<dbReference type="AlphaFoldDB" id="A0A2H0VBP2"/>
<dbReference type="CDD" id="cd11378">
    <property type="entry name" value="DUF296"/>
    <property type="match status" value="1"/>
</dbReference>
<dbReference type="InterPro" id="IPR025707">
    <property type="entry name" value="DNA_bp_PD1"/>
</dbReference>
<proteinExistence type="predicted"/>
<dbReference type="PANTHER" id="PTHR34988:SF1">
    <property type="entry name" value="DNA-BINDING PROTEIN"/>
    <property type="match status" value="1"/>
</dbReference>
<feature type="domain" description="PPC" evidence="1">
    <location>
        <begin position="5"/>
        <end position="139"/>
    </location>
</feature>